<dbReference type="InterPro" id="IPR023875">
    <property type="entry name" value="DNA_repair_put"/>
</dbReference>
<dbReference type="Pfam" id="PF13566">
    <property type="entry name" value="DUF4130"/>
    <property type="match status" value="1"/>
</dbReference>
<organism evidence="2 3">
    <name type="scientific">Clostridium malenominatum</name>
    <dbReference type="NCBI Taxonomy" id="1539"/>
    <lineage>
        <taxon>Bacteria</taxon>
        <taxon>Bacillati</taxon>
        <taxon>Bacillota</taxon>
        <taxon>Clostridia</taxon>
        <taxon>Eubacteriales</taxon>
        <taxon>Clostridiaceae</taxon>
        <taxon>Clostridium</taxon>
    </lineage>
</organism>
<keyword evidence="3" id="KW-1185">Reference proteome</keyword>
<evidence type="ECO:0000313" key="2">
    <source>
        <dbReference type="EMBL" id="GAA0723505.1"/>
    </source>
</evidence>
<evidence type="ECO:0000259" key="1">
    <source>
        <dbReference type="Pfam" id="PF13566"/>
    </source>
</evidence>
<evidence type="ECO:0000313" key="3">
    <source>
        <dbReference type="Proteomes" id="UP001500339"/>
    </source>
</evidence>
<dbReference type="InterPro" id="IPR025404">
    <property type="entry name" value="DUF4130"/>
</dbReference>
<feature type="domain" description="DUF4130" evidence="1">
    <location>
        <begin position="83"/>
        <end position="244"/>
    </location>
</feature>
<dbReference type="EMBL" id="BAAACF010000001">
    <property type="protein sequence ID" value="GAA0723505.1"/>
    <property type="molecule type" value="Genomic_DNA"/>
</dbReference>
<dbReference type="NCBIfam" id="TIGR03915">
    <property type="entry name" value="SAM_7_link_chp"/>
    <property type="match status" value="1"/>
</dbReference>
<sequence length="247" mass="29888">MTVYVYDGSFEGLLTVIYEVYYNKDKPEVVFKKEEYVHNFLHNVIEISSDENKWKKVYEAIKIKISGAVLRNIYLLHLSELKNIERLIIEYTKLAFKIGKDVDLHMYNAMIFEVHKVIKKVEYEKHRVVGFVRFASIGESLFYSKIEPDHNILELIMPHFSQRFKEENFIIHDIKRKIGGIYSKEKGKWHIHTLYLEDIPQINNDELYNKLWKEYFTSVSIKERKNHRLQKRMMPKRYWKHMSEFNS</sequence>
<protein>
    <submittedName>
        <fullName evidence="2">TIGR03915 family putative DNA repair protein</fullName>
    </submittedName>
</protein>
<name>A0ABN1IXQ1_9CLOT</name>
<accession>A0ABN1IXQ1</accession>
<dbReference type="RefSeq" id="WP_343768655.1">
    <property type="nucleotide sequence ID" value="NZ_BAAACF010000001.1"/>
</dbReference>
<reference evidence="2 3" key="1">
    <citation type="journal article" date="2019" name="Int. J. Syst. Evol. Microbiol.">
        <title>The Global Catalogue of Microorganisms (GCM) 10K type strain sequencing project: providing services to taxonomists for standard genome sequencing and annotation.</title>
        <authorList>
            <consortium name="The Broad Institute Genomics Platform"/>
            <consortium name="The Broad Institute Genome Sequencing Center for Infectious Disease"/>
            <person name="Wu L."/>
            <person name="Ma J."/>
        </authorList>
    </citation>
    <scope>NUCLEOTIDE SEQUENCE [LARGE SCALE GENOMIC DNA]</scope>
    <source>
        <strain evidence="2 3">JCM 1405</strain>
    </source>
</reference>
<gene>
    <name evidence="2" type="ORF">GCM10008905_16210</name>
</gene>
<proteinExistence type="predicted"/>
<dbReference type="Proteomes" id="UP001500339">
    <property type="component" value="Unassembled WGS sequence"/>
</dbReference>
<comment type="caution">
    <text evidence="2">The sequence shown here is derived from an EMBL/GenBank/DDBJ whole genome shotgun (WGS) entry which is preliminary data.</text>
</comment>